<comment type="caution">
    <text evidence="2">The sequence shown here is derived from an EMBL/GenBank/DDBJ whole genome shotgun (WGS) entry which is preliminary data.</text>
</comment>
<dbReference type="Proteomes" id="UP001519363">
    <property type="component" value="Unassembled WGS sequence"/>
</dbReference>
<sequence length="134" mass="14098">MQTTLDNPPGAPAPFASYSQVARIELGTGALLVLSGQIAVDENGAPMANRDMRAQAENVFAGIGALLAAHGAALTDIINIRTYLTDMADLPAYGEVRRRLFPAPAPTSTTVQVAKLFRPEALLEVEVVATVPAR</sequence>
<evidence type="ECO:0000256" key="1">
    <source>
        <dbReference type="ARBA" id="ARBA00010552"/>
    </source>
</evidence>
<dbReference type="CDD" id="cd00448">
    <property type="entry name" value="YjgF_YER057c_UK114_family"/>
    <property type="match status" value="1"/>
</dbReference>
<dbReference type="Gene3D" id="3.30.1330.40">
    <property type="entry name" value="RutC-like"/>
    <property type="match status" value="1"/>
</dbReference>
<reference evidence="2 3" key="1">
    <citation type="submission" date="2021-03" db="EMBL/GenBank/DDBJ databases">
        <title>Sequencing the genomes of 1000 actinobacteria strains.</title>
        <authorList>
            <person name="Klenk H.-P."/>
        </authorList>
    </citation>
    <scope>NUCLEOTIDE SEQUENCE [LARGE SCALE GENOMIC DNA]</scope>
    <source>
        <strain evidence="2 3">DSM 44580</strain>
    </source>
</reference>
<protein>
    <submittedName>
        <fullName evidence="2">Enamine deaminase RidA (YjgF/YER057c/UK114 family)</fullName>
    </submittedName>
</protein>
<evidence type="ECO:0000313" key="2">
    <source>
        <dbReference type="EMBL" id="MBP2477257.1"/>
    </source>
</evidence>
<dbReference type="Pfam" id="PF01042">
    <property type="entry name" value="Ribonuc_L-PSP"/>
    <property type="match status" value="1"/>
</dbReference>
<dbReference type="PANTHER" id="PTHR11803">
    <property type="entry name" value="2-IMINOBUTANOATE/2-IMINOPROPANOATE DEAMINASE RIDA"/>
    <property type="match status" value="1"/>
</dbReference>
<keyword evidence="3" id="KW-1185">Reference proteome</keyword>
<comment type="similarity">
    <text evidence="1">Belongs to the RutC family.</text>
</comment>
<accession>A0ABS5ALU9</accession>
<proteinExistence type="inferred from homology"/>
<evidence type="ECO:0000313" key="3">
    <source>
        <dbReference type="Proteomes" id="UP001519363"/>
    </source>
</evidence>
<gene>
    <name evidence="2" type="ORF">JOF53_006129</name>
</gene>
<dbReference type="InterPro" id="IPR035959">
    <property type="entry name" value="RutC-like_sf"/>
</dbReference>
<dbReference type="SUPFAM" id="SSF55298">
    <property type="entry name" value="YjgF-like"/>
    <property type="match status" value="1"/>
</dbReference>
<organism evidence="2 3">
    <name type="scientific">Crossiella equi</name>
    <dbReference type="NCBI Taxonomy" id="130796"/>
    <lineage>
        <taxon>Bacteria</taxon>
        <taxon>Bacillati</taxon>
        <taxon>Actinomycetota</taxon>
        <taxon>Actinomycetes</taxon>
        <taxon>Pseudonocardiales</taxon>
        <taxon>Pseudonocardiaceae</taxon>
        <taxon>Crossiella</taxon>
    </lineage>
</organism>
<dbReference type="RefSeq" id="WP_086789169.1">
    <property type="nucleotide sequence ID" value="NZ_JAGIOO010000001.1"/>
</dbReference>
<name>A0ABS5ALU9_9PSEU</name>
<dbReference type="InterPro" id="IPR006175">
    <property type="entry name" value="YjgF/YER057c/UK114"/>
</dbReference>
<dbReference type="EMBL" id="JAGIOO010000001">
    <property type="protein sequence ID" value="MBP2477257.1"/>
    <property type="molecule type" value="Genomic_DNA"/>
</dbReference>
<dbReference type="PANTHER" id="PTHR11803:SF58">
    <property type="entry name" value="PROTEIN HMF1-RELATED"/>
    <property type="match status" value="1"/>
</dbReference>